<name>A0AAP3AP34_RIEAN</name>
<proteinExistence type="predicted"/>
<dbReference type="RefSeq" id="WP_064969413.1">
    <property type="nucleotide sequence ID" value="NZ_CP029760.1"/>
</dbReference>
<dbReference type="AlphaFoldDB" id="A0AAP3AP34"/>
<sequence length="95" mass="11486">MVKIYKRSYTDPWFVEIGISINVPQTKIIDFLEKRGYEIKPYIYREPAEQGFLIDEPPFEEQTLTATKKGEKQSKDNLYLKIFEKEFKKHLKEFY</sequence>
<dbReference type="EMBL" id="JAOZYT010000042">
    <property type="protein sequence ID" value="MCW0524119.1"/>
    <property type="molecule type" value="Genomic_DNA"/>
</dbReference>
<gene>
    <name evidence="1" type="ORF">OKE68_07315</name>
</gene>
<organism evidence="1 2">
    <name type="scientific">Riemerella anatipestifer</name>
    <name type="common">Moraxella anatipestifer</name>
    <dbReference type="NCBI Taxonomy" id="34085"/>
    <lineage>
        <taxon>Bacteria</taxon>
        <taxon>Pseudomonadati</taxon>
        <taxon>Bacteroidota</taxon>
        <taxon>Flavobacteriia</taxon>
        <taxon>Flavobacteriales</taxon>
        <taxon>Weeksellaceae</taxon>
        <taxon>Riemerella</taxon>
    </lineage>
</organism>
<accession>A0AAP3AP34</accession>
<evidence type="ECO:0000313" key="2">
    <source>
        <dbReference type="Proteomes" id="UP001207440"/>
    </source>
</evidence>
<dbReference type="Proteomes" id="UP001207440">
    <property type="component" value="Unassembled WGS sequence"/>
</dbReference>
<evidence type="ECO:0000313" key="1">
    <source>
        <dbReference type="EMBL" id="MCW0524119.1"/>
    </source>
</evidence>
<comment type="caution">
    <text evidence="1">The sequence shown here is derived from an EMBL/GenBank/DDBJ whole genome shotgun (WGS) entry which is preliminary data.</text>
</comment>
<protein>
    <submittedName>
        <fullName evidence="1">Uncharacterized protein</fullName>
    </submittedName>
</protein>
<reference evidence="1" key="1">
    <citation type="submission" date="2022-10" db="EMBL/GenBank/DDBJ databases">
        <title>Sifting through the core-genome to identify putative cross-protective antigens against Riemerella anatipestifer.</title>
        <authorList>
            <person name="Zheng X."/>
            <person name="Zhang W."/>
        </authorList>
    </citation>
    <scope>NUCLEOTIDE SEQUENCE</scope>
    <source>
        <strain evidence="1">ZWRA178</strain>
    </source>
</reference>